<evidence type="ECO:0000259" key="3">
    <source>
        <dbReference type="Pfam" id="PF16344"/>
    </source>
</evidence>
<dbReference type="Proteomes" id="UP000245678">
    <property type="component" value="Unassembled WGS sequence"/>
</dbReference>
<keyword evidence="1" id="KW-1133">Transmembrane helix</keyword>
<feature type="transmembrane region" description="Helical" evidence="1">
    <location>
        <begin position="70"/>
        <end position="89"/>
    </location>
</feature>
<keyword evidence="5" id="KW-1185">Reference proteome</keyword>
<evidence type="ECO:0000313" key="4">
    <source>
        <dbReference type="EMBL" id="PWK77139.1"/>
    </source>
</evidence>
<comment type="caution">
    <text evidence="4">The sequence shown here is derived from an EMBL/GenBank/DDBJ whole genome shotgun (WGS) entry which is preliminary data.</text>
</comment>
<keyword evidence="1" id="KW-0472">Membrane</keyword>
<dbReference type="InterPro" id="IPR012373">
    <property type="entry name" value="Ferrdict_sens_TM"/>
</dbReference>
<evidence type="ECO:0000256" key="1">
    <source>
        <dbReference type="SAM" id="Phobius"/>
    </source>
</evidence>
<name>A0A316H7K7_9SPHI</name>
<accession>A0A316H7K7</accession>
<proteinExistence type="predicted"/>
<dbReference type="InterPro" id="IPR032508">
    <property type="entry name" value="FecR_C"/>
</dbReference>
<gene>
    <name evidence="4" type="ORF">LX99_02949</name>
</gene>
<evidence type="ECO:0000313" key="5">
    <source>
        <dbReference type="Proteomes" id="UP000245678"/>
    </source>
</evidence>
<dbReference type="Gene3D" id="2.60.120.1440">
    <property type="match status" value="1"/>
</dbReference>
<feature type="domain" description="Protein FecR C-terminal" evidence="3">
    <location>
        <begin position="243"/>
        <end position="311"/>
    </location>
</feature>
<dbReference type="Gene3D" id="3.55.50.30">
    <property type="match status" value="1"/>
</dbReference>
<sequence length="312" mass="35641">MNQQEIKKLLDKFNAGKCTDEELQLLQHVLQQLDTEAEPGGDTQHLKQPLWDRIESQTINKGTVRRLNTAWLKVAAAVLVAVCAGLFYTRLSRRKTEALAYQTITAPRGSMKQIMLPDSTMVQLNAGTAIKFPVTFSASKREVTLLGGEAFFDVKHDVKKPFLVHTAQVTTQVLGTSFNIKFYKELPNIQVFVNSGKVEIHSPKRTFGFYTPQQQLTYNKQDQSFTRQQISGDHSLSWMHDELILDSVSFNEIAVYLQNRYSVTFNYTSKKLNKQRYSVRFSNKLNIKQVLDILQLIDGRKYKLTGDTVNIK</sequence>
<dbReference type="PIRSF" id="PIRSF018266">
    <property type="entry name" value="FecR"/>
    <property type="match status" value="1"/>
</dbReference>
<dbReference type="GO" id="GO:0016989">
    <property type="term" value="F:sigma factor antagonist activity"/>
    <property type="evidence" value="ECO:0007669"/>
    <property type="project" value="TreeGrafter"/>
</dbReference>
<dbReference type="PANTHER" id="PTHR30273:SF2">
    <property type="entry name" value="PROTEIN FECR"/>
    <property type="match status" value="1"/>
</dbReference>
<organism evidence="4 5">
    <name type="scientific">Mucilaginibacter oryzae</name>
    <dbReference type="NCBI Taxonomy" id="468058"/>
    <lineage>
        <taxon>Bacteria</taxon>
        <taxon>Pseudomonadati</taxon>
        <taxon>Bacteroidota</taxon>
        <taxon>Sphingobacteriia</taxon>
        <taxon>Sphingobacteriales</taxon>
        <taxon>Sphingobacteriaceae</taxon>
        <taxon>Mucilaginibacter</taxon>
    </lineage>
</organism>
<evidence type="ECO:0000259" key="2">
    <source>
        <dbReference type="Pfam" id="PF04773"/>
    </source>
</evidence>
<dbReference type="InterPro" id="IPR006860">
    <property type="entry name" value="FecR"/>
</dbReference>
<dbReference type="Pfam" id="PF04773">
    <property type="entry name" value="FecR"/>
    <property type="match status" value="1"/>
</dbReference>
<dbReference type="RefSeq" id="WP_109608560.1">
    <property type="nucleotide sequence ID" value="NZ_QGHA01000005.1"/>
</dbReference>
<dbReference type="AlphaFoldDB" id="A0A316H7K7"/>
<dbReference type="PANTHER" id="PTHR30273">
    <property type="entry name" value="PERIPLASMIC SIGNAL SENSOR AND SIGMA FACTOR ACTIVATOR FECR-RELATED"/>
    <property type="match status" value="1"/>
</dbReference>
<dbReference type="Pfam" id="PF16344">
    <property type="entry name" value="FecR_C"/>
    <property type="match status" value="1"/>
</dbReference>
<dbReference type="EMBL" id="QGHA01000005">
    <property type="protein sequence ID" value="PWK77139.1"/>
    <property type="molecule type" value="Genomic_DNA"/>
</dbReference>
<protein>
    <submittedName>
        <fullName evidence="4">FecR family protein</fullName>
    </submittedName>
</protein>
<keyword evidence="1" id="KW-0812">Transmembrane</keyword>
<feature type="domain" description="FecR protein" evidence="2">
    <location>
        <begin position="103"/>
        <end position="199"/>
    </location>
</feature>
<reference evidence="4 5" key="1">
    <citation type="submission" date="2018-05" db="EMBL/GenBank/DDBJ databases">
        <title>Genomic Encyclopedia of Archaeal and Bacterial Type Strains, Phase II (KMG-II): from individual species to whole genera.</title>
        <authorList>
            <person name="Goeker M."/>
        </authorList>
    </citation>
    <scope>NUCLEOTIDE SEQUENCE [LARGE SCALE GENOMIC DNA]</scope>
    <source>
        <strain evidence="4 5">DSM 19975</strain>
    </source>
</reference>